<keyword evidence="2" id="KW-0547">Nucleotide-binding</keyword>
<accession>A0A097ERK0</accession>
<dbReference type="PANTHER" id="PTHR47396:SF1">
    <property type="entry name" value="ATP-DEPENDENT HELICASE IRC3-RELATED"/>
    <property type="match status" value="1"/>
</dbReference>
<feature type="domain" description="Helicase ATP-binding" evidence="1">
    <location>
        <begin position="164"/>
        <end position="350"/>
    </location>
</feature>
<dbReference type="NCBIfam" id="NF046051">
    <property type="entry name" value="restrict_EcoAI"/>
    <property type="match status" value="1"/>
</dbReference>
<dbReference type="AlphaFoldDB" id="A0A097ERK0"/>
<dbReference type="GO" id="GO:0016787">
    <property type="term" value="F:hydrolase activity"/>
    <property type="evidence" value="ECO:0007669"/>
    <property type="project" value="InterPro"/>
</dbReference>
<proteinExistence type="predicted"/>
<reference evidence="2 3" key="1">
    <citation type="submission" date="2014-10" db="EMBL/GenBank/DDBJ databases">
        <title>Whole genome sequence of Francisella endociliophora strain FSC1006, isolated from a laboratory culture of the marine ciliate Euplotes raikovi.</title>
        <authorList>
            <person name="Granberg M."/>
            <person name="Backman S."/>
            <person name="Lundmark E."/>
            <person name="Nilsson E."/>
            <person name="Karlsson E."/>
            <person name="Thelaus J."/>
            <person name="Ohrman C."/>
            <person name="Larkeryd A."/>
            <person name="Stenberg P."/>
        </authorList>
    </citation>
    <scope>NUCLEOTIDE SEQUENCE [LARGE SCALE GENOMIC DNA]</scope>
    <source>
        <strain evidence="2 3">FSC1006</strain>
    </source>
</reference>
<sequence length="783" mass="89847">MPYSEADTKAKLITPKLRDSGWDERYITREKYYFTDGRKQAGGARGEKKFVDYLLRYQDINLAIVEAKKEDVNYKQGLQQVIAYGRALDVEYVYSTNGHNILEYHIPTGQSQDVDEFPTPRELFERKYPNINKVRQNVVTQEFFSDGTKTPRYYQKIAVQKTIDALSSGKDRILLTLATGTGKTYIAFQVAYRALESRWRKNDTGNKKPRILYLADRNILIEQAMNEFNPLENDCKRLQGVSIKKNGGKVPLSGNIFFAIYQAVAENKNRQYLITDSEDDSLTAYYKQYPADFFDLIIIDECHRGSANDDSSWREIIEYFSSAVHLGLTATPKRDVNGDTYSYFGDPIYEYSLKDGINDGFLTPYKVKRITTNIDEYRPNTHDSVDGDLPNKVYGISDWEKTITSQQRHELIAKTVLDNINKMDKTIVFCKNQPHALELKLAIDRFKKVKNPDYCVRVTSDEGQIGRDYLEQFQDNDKDIPVILTSSKMLTTGVDAKNVRNIVLIAPIESMIEFKQIIGRGTRTFEGKDFFTILDFVKASDKFYDKEWDGVADVVTDVKADGKSKDDVKEVKEIDPIENLKEKDDEPKKHEPINITIKGRKLKVLDIETSYVGVDGRPIATQEYLEQLIGVLGKYCQHNEQALKDAWANPKYRQTLLAKLEEMLSFGQNINNIKAIFKAKDSDIYDVLNHLVFSKDIITREQRAVAAESSEFIQQLQNAKAREFLLFVLDKYKKDGVVELEQKRLPSLVELSGLGPVSELANDFGGMAQLKESYLQLQREIYR</sequence>
<dbReference type="CDD" id="cd18032">
    <property type="entry name" value="DEXHc_RE_I_III_res"/>
    <property type="match status" value="1"/>
</dbReference>
<keyword evidence="2" id="KW-0067">ATP-binding</keyword>
<dbReference type="Gene3D" id="3.90.1570.30">
    <property type="match status" value="1"/>
</dbReference>
<dbReference type="STRING" id="1547445.LO80_09615"/>
<dbReference type="PANTHER" id="PTHR47396">
    <property type="entry name" value="TYPE I RESTRICTION ENZYME ECOKI R PROTEIN"/>
    <property type="match status" value="1"/>
</dbReference>
<dbReference type="InterPro" id="IPR001650">
    <property type="entry name" value="Helicase_C-like"/>
</dbReference>
<keyword evidence="3" id="KW-1185">Reference proteome</keyword>
<name>A0A097ERK0_9GAMM</name>
<dbReference type="KEGG" id="frf:LO80_09615"/>
<dbReference type="InterPro" id="IPR006935">
    <property type="entry name" value="Helicase/UvrB_N"/>
</dbReference>
<gene>
    <name evidence="2" type="ORF">LO80_09615</name>
</gene>
<dbReference type="GO" id="GO:0005524">
    <property type="term" value="F:ATP binding"/>
    <property type="evidence" value="ECO:0007669"/>
    <property type="project" value="InterPro"/>
</dbReference>
<dbReference type="GO" id="GO:0006304">
    <property type="term" value="P:DNA modification"/>
    <property type="evidence" value="ECO:0007669"/>
    <property type="project" value="InterPro"/>
</dbReference>
<dbReference type="InterPro" id="IPR027417">
    <property type="entry name" value="P-loop_NTPase"/>
</dbReference>
<dbReference type="Pfam" id="PF00271">
    <property type="entry name" value="Helicase_C"/>
    <property type="match status" value="1"/>
</dbReference>
<dbReference type="CDD" id="cd18799">
    <property type="entry name" value="SF2_C_EcoAI-like"/>
    <property type="match status" value="1"/>
</dbReference>
<keyword evidence="2" id="KW-0347">Helicase</keyword>
<dbReference type="Pfam" id="PF08463">
    <property type="entry name" value="EcoEI_R_C"/>
    <property type="match status" value="1"/>
</dbReference>
<organism evidence="2 3">
    <name type="scientific">Candidatus Francisella endociliophora</name>
    <dbReference type="NCBI Taxonomy" id="653937"/>
    <lineage>
        <taxon>Bacteria</taxon>
        <taxon>Pseudomonadati</taxon>
        <taxon>Pseudomonadota</taxon>
        <taxon>Gammaproteobacteria</taxon>
        <taxon>Thiotrichales</taxon>
        <taxon>Francisellaceae</taxon>
        <taxon>Francisella</taxon>
    </lineage>
</organism>
<dbReference type="Pfam" id="PF04851">
    <property type="entry name" value="ResIII"/>
    <property type="match status" value="1"/>
</dbReference>
<evidence type="ECO:0000313" key="3">
    <source>
        <dbReference type="Proteomes" id="UP000029672"/>
    </source>
</evidence>
<evidence type="ECO:0000313" key="2">
    <source>
        <dbReference type="EMBL" id="AIT10201.1"/>
    </source>
</evidence>
<dbReference type="OrthoDB" id="9804086at2"/>
<dbReference type="RefSeq" id="WP_040010575.1">
    <property type="nucleotide sequence ID" value="NZ_CP009574.1"/>
</dbReference>
<dbReference type="SUPFAM" id="SSF52540">
    <property type="entry name" value="P-loop containing nucleoside triphosphate hydrolases"/>
    <property type="match status" value="2"/>
</dbReference>
<evidence type="ECO:0000259" key="1">
    <source>
        <dbReference type="PROSITE" id="PS51192"/>
    </source>
</evidence>
<dbReference type="Proteomes" id="UP000029672">
    <property type="component" value="Chromosome"/>
</dbReference>
<dbReference type="InterPro" id="IPR013670">
    <property type="entry name" value="EcoEI_R_C_dom"/>
</dbReference>
<dbReference type="GO" id="GO:0005829">
    <property type="term" value="C:cytosol"/>
    <property type="evidence" value="ECO:0007669"/>
    <property type="project" value="TreeGrafter"/>
</dbReference>
<protein>
    <submittedName>
        <fullName evidence="2">DEAD/DEAH box helicase</fullName>
    </submittedName>
</protein>
<dbReference type="Gene3D" id="3.40.50.300">
    <property type="entry name" value="P-loop containing nucleotide triphosphate hydrolases"/>
    <property type="match status" value="2"/>
</dbReference>
<dbReference type="InterPro" id="IPR050742">
    <property type="entry name" value="Helicase_Restrict-Modif_Enz"/>
</dbReference>
<dbReference type="GO" id="GO:0003677">
    <property type="term" value="F:DNA binding"/>
    <property type="evidence" value="ECO:0007669"/>
    <property type="project" value="InterPro"/>
</dbReference>
<dbReference type="SMART" id="SM00487">
    <property type="entry name" value="DEXDc"/>
    <property type="match status" value="1"/>
</dbReference>
<dbReference type="InterPro" id="IPR014001">
    <property type="entry name" value="Helicase_ATP-bd"/>
</dbReference>
<dbReference type="GO" id="GO:0004386">
    <property type="term" value="F:helicase activity"/>
    <property type="evidence" value="ECO:0007669"/>
    <property type="project" value="UniProtKB-KW"/>
</dbReference>
<dbReference type="REBASE" id="94620">
    <property type="entry name" value="Fen1006IIIP"/>
</dbReference>
<dbReference type="EMBL" id="CP009574">
    <property type="protein sequence ID" value="AIT10201.1"/>
    <property type="molecule type" value="Genomic_DNA"/>
</dbReference>
<dbReference type="PROSITE" id="PS51192">
    <property type="entry name" value="HELICASE_ATP_BIND_1"/>
    <property type="match status" value="1"/>
</dbReference>
<dbReference type="eggNOG" id="COG4096">
    <property type="taxonomic scope" value="Bacteria"/>
</dbReference>
<keyword evidence="2" id="KW-0378">Hydrolase</keyword>
<dbReference type="HOGENOM" id="CLU_018958_0_0_6"/>